<dbReference type="InterPro" id="IPR000436">
    <property type="entry name" value="Sushi_SCR_CCP_dom"/>
</dbReference>
<evidence type="ECO:0000256" key="1">
    <source>
        <dbReference type="ARBA" id="ARBA00022659"/>
    </source>
</evidence>
<evidence type="ECO:0000256" key="8">
    <source>
        <dbReference type="SAM" id="Phobius"/>
    </source>
</evidence>
<reference evidence="12 13" key="1">
    <citation type="journal article" date="2019" name="BMC Genomics">
        <title>New insights from Opisthorchis felineus genome: update on genomics of the epidemiologically important liver flukes.</title>
        <authorList>
            <person name="Ershov N.I."/>
            <person name="Mordvinov V.A."/>
            <person name="Prokhortchouk E.B."/>
            <person name="Pakharukova M.Y."/>
            <person name="Gunbin K.V."/>
            <person name="Ustyantsev K."/>
            <person name="Genaev M.A."/>
            <person name="Blinov A.G."/>
            <person name="Mazur A."/>
            <person name="Boulygina E."/>
            <person name="Tsygankova S."/>
            <person name="Khrameeva E."/>
            <person name="Chekanov N."/>
            <person name="Fan G."/>
            <person name="Xiao A."/>
            <person name="Zhang H."/>
            <person name="Xu X."/>
            <person name="Yang H."/>
            <person name="Solovyev V."/>
            <person name="Lee S.M."/>
            <person name="Liu X."/>
            <person name="Afonnikov D.A."/>
            <person name="Skryabin K.G."/>
        </authorList>
    </citation>
    <scope>NUCLEOTIDE SEQUENCE [LARGE SCALE GENOMIC DNA]</scope>
    <source>
        <strain evidence="12">AK-0245</strain>
        <tissue evidence="12">Whole organism</tissue>
    </source>
</reference>
<feature type="domain" description="C-type lectin" evidence="10">
    <location>
        <begin position="36"/>
        <end position="172"/>
    </location>
</feature>
<dbReference type="Gene3D" id="2.10.70.10">
    <property type="entry name" value="Complement Module, domain 1"/>
    <property type="match status" value="1"/>
</dbReference>
<dbReference type="InterPro" id="IPR050350">
    <property type="entry name" value="Compl-Cell_Adhes-Reg"/>
</dbReference>
<feature type="signal peptide" evidence="9">
    <location>
        <begin position="1"/>
        <end position="19"/>
    </location>
</feature>
<feature type="domain" description="Sushi" evidence="11">
    <location>
        <begin position="472"/>
        <end position="524"/>
    </location>
</feature>
<organism evidence="12 13">
    <name type="scientific">Opisthorchis felineus</name>
    <dbReference type="NCBI Taxonomy" id="147828"/>
    <lineage>
        <taxon>Eukaryota</taxon>
        <taxon>Metazoa</taxon>
        <taxon>Spiralia</taxon>
        <taxon>Lophotrochozoa</taxon>
        <taxon>Platyhelminthes</taxon>
        <taxon>Trematoda</taxon>
        <taxon>Digenea</taxon>
        <taxon>Opisthorchiida</taxon>
        <taxon>Opisthorchiata</taxon>
        <taxon>Opisthorchiidae</taxon>
        <taxon>Opisthorchis</taxon>
    </lineage>
</organism>
<feature type="region of interest" description="Disordered" evidence="7">
    <location>
        <begin position="602"/>
        <end position="623"/>
    </location>
</feature>
<evidence type="ECO:0000256" key="2">
    <source>
        <dbReference type="ARBA" id="ARBA00022729"/>
    </source>
</evidence>
<evidence type="ECO:0000256" key="3">
    <source>
        <dbReference type="ARBA" id="ARBA00022737"/>
    </source>
</evidence>
<dbReference type="PROSITE" id="PS50041">
    <property type="entry name" value="C_TYPE_LECTIN_2"/>
    <property type="match status" value="1"/>
</dbReference>
<evidence type="ECO:0008006" key="14">
    <source>
        <dbReference type="Google" id="ProtNLM"/>
    </source>
</evidence>
<dbReference type="Proteomes" id="UP000308267">
    <property type="component" value="Unassembled WGS sequence"/>
</dbReference>
<keyword evidence="13" id="KW-1185">Reference proteome</keyword>
<evidence type="ECO:0000313" key="13">
    <source>
        <dbReference type="Proteomes" id="UP000308267"/>
    </source>
</evidence>
<dbReference type="CDD" id="cd00037">
    <property type="entry name" value="CLECT"/>
    <property type="match status" value="1"/>
</dbReference>
<keyword evidence="3" id="KW-0677">Repeat</keyword>
<evidence type="ECO:0000259" key="10">
    <source>
        <dbReference type="PROSITE" id="PS50041"/>
    </source>
</evidence>
<keyword evidence="5" id="KW-0325">Glycoprotein</keyword>
<dbReference type="PANTHER" id="PTHR19325:SF575">
    <property type="entry name" value="LOCOMOTION-RELATED PROTEIN HIKARU GENKI"/>
    <property type="match status" value="1"/>
</dbReference>
<name>A0A4S2L3F2_OPIFE</name>
<evidence type="ECO:0000256" key="4">
    <source>
        <dbReference type="ARBA" id="ARBA00023157"/>
    </source>
</evidence>
<accession>A0A4S2L3F2</accession>
<dbReference type="CDD" id="cd00033">
    <property type="entry name" value="CCP"/>
    <property type="match status" value="1"/>
</dbReference>
<dbReference type="EMBL" id="SJOL01009883">
    <property type="protein sequence ID" value="TGZ55018.1"/>
    <property type="molecule type" value="Genomic_DNA"/>
</dbReference>
<dbReference type="PANTHER" id="PTHR19325">
    <property type="entry name" value="COMPLEMENT COMPONENT-RELATED SUSHI DOMAIN-CONTAINING"/>
    <property type="match status" value="1"/>
</dbReference>
<feature type="transmembrane region" description="Helical" evidence="8">
    <location>
        <begin position="550"/>
        <end position="570"/>
    </location>
</feature>
<dbReference type="AlphaFoldDB" id="A0A4S2L3F2"/>
<keyword evidence="8" id="KW-1133">Transmembrane helix</keyword>
<dbReference type="InterPro" id="IPR035976">
    <property type="entry name" value="Sushi/SCR/CCP_sf"/>
</dbReference>
<evidence type="ECO:0000259" key="11">
    <source>
        <dbReference type="PROSITE" id="PS50923"/>
    </source>
</evidence>
<dbReference type="SUPFAM" id="SSF57535">
    <property type="entry name" value="Complement control module/SCR domain"/>
    <property type="match status" value="1"/>
</dbReference>
<keyword evidence="8" id="KW-0472">Membrane</keyword>
<dbReference type="OrthoDB" id="6237547at2759"/>
<keyword evidence="8" id="KW-0812">Transmembrane</keyword>
<evidence type="ECO:0000256" key="9">
    <source>
        <dbReference type="SAM" id="SignalP"/>
    </source>
</evidence>
<gene>
    <name evidence="12" type="ORF">CRM22_010513</name>
</gene>
<evidence type="ECO:0000256" key="7">
    <source>
        <dbReference type="SAM" id="MobiDB-lite"/>
    </source>
</evidence>
<sequence>MVPSFALLVLSVLLPLALGVSMDVPCYDDTWTYSSLTGKCYKKMMDSKKQTWDKAKEQCSKFLDGVSIAKVRLLQVRSKEESVTVARMMQQAGFMEVVWIGARRRGGSAEFKWDDESEAADFSFFDWSGGAGQGDCIEFSYETDTNQDTSKWGLQLNIENVDCSVGRAYYCEHEVPRCQNPPGGFNENTMRFEPSTTFPRALVRAVCKPGKFMVKKARPPDNSGPDVNMTLKEDHYYCDGTRINSGAADPMKFRTQFKYSGYPVTECDTVICLLFPDGLEHVENRPKPDPGEPYLKKRFGDLIDLDCSYGYVSQANRNSTKATMSCEQGDVSSAKGVWNPENYQTCVAVRCSEAELQTMKPENALLASARNYETDKAYGPQQVNEFNHYGNVITFRCMPGYLFPDRVIEKEVFCGLKKGSQTEGQYFGYSGTVLPLPAKCEVTTCMFENAILRPEHNMESQFMANNATGVWKNLTKHEGKPYALNAQLRFFCQSGYETVNQNSDLNITCSNSGIWTPQLIGCIEITEKLPASSDGRFQGTKEEAKSAKQVSSIMFILIIIFLGFIVILDLTTVGRDTKTLVNNMKLQKKRIQATKQHSQRLRAEKEVSYNSTDSELQIRNRSD</sequence>
<dbReference type="InterPro" id="IPR001304">
    <property type="entry name" value="C-type_lectin-like"/>
</dbReference>
<evidence type="ECO:0000313" key="12">
    <source>
        <dbReference type="EMBL" id="TGZ55018.1"/>
    </source>
</evidence>
<dbReference type="InterPro" id="IPR016187">
    <property type="entry name" value="CTDL_fold"/>
</dbReference>
<evidence type="ECO:0000256" key="5">
    <source>
        <dbReference type="ARBA" id="ARBA00023180"/>
    </source>
</evidence>
<protein>
    <recommendedName>
        <fullName evidence="14">C-type lectin domain-containing protein</fullName>
    </recommendedName>
</protein>
<feature type="chain" id="PRO_5020188062" description="C-type lectin domain-containing protein" evidence="9">
    <location>
        <begin position="20"/>
        <end position="623"/>
    </location>
</feature>
<dbReference type="SMART" id="SM00034">
    <property type="entry name" value="CLECT"/>
    <property type="match status" value="1"/>
</dbReference>
<dbReference type="SUPFAM" id="SSF56436">
    <property type="entry name" value="C-type lectin-like"/>
    <property type="match status" value="1"/>
</dbReference>
<dbReference type="PROSITE" id="PS50923">
    <property type="entry name" value="SUSHI"/>
    <property type="match status" value="1"/>
</dbReference>
<proteinExistence type="predicted"/>
<keyword evidence="1 6" id="KW-0768">Sushi</keyword>
<comment type="caution">
    <text evidence="12">The sequence shown here is derived from an EMBL/GenBank/DDBJ whole genome shotgun (WGS) entry which is preliminary data.</text>
</comment>
<dbReference type="Gene3D" id="3.10.100.10">
    <property type="entry name" value="Mannose-Binding Protein A, subunit A"/>
    <property type="match status" value="1"/>
</dbReference>
<keyword evidence="2 9" id="KW-0732">Signal</keyword>
<dbReference type="Pfam" id="PF00084">
    <property type="entry name" value="Sushi"/>
    <property type="match status" value="1"/>
</dbReference>
<evidence type="ECO:0000256" key="6">
    <source>
        <dbReference type="PROSITE-ProRule" id="PRU00302"/>
    </source>
</evidence>
<dbReference type="InterPro" id="IPR016186">
    <property type="entry name" value="C-type_lectin-like/link_sf"/>
</dbReference>
<dbReference type="Pfam" id="PF00059">
    <property type="entry name" value="Lectin_C"/>
    <property type="match status" value="1"/>
</dbReference>
<comment type="caution">
    <text evidence="6">Lacks conserved residue(s) required for the propagation of feature annotation.</text>
</comment>
<keyword evidence="4" id="KW-1015">Disulfide bond</keyword>